<dbReference type="InterPro" id="IPR029068">
    <property type="entry name" value="Glyas_Bleomycin-R_OHBP_Dase"/>
</dbReference>
<evidence type="ECO:0000313" key="1">
    <source>
        <dbReference type="EMBL" id="ENY73542.1"/>
    </source>
</evidence>
<evidence type="ECO:0000313" key="2">
    <source>
        <dbReference type="Proteomes" id="UP000023775"/>
    </source>
</evidence>
<name>N9VE60_9GAMM</name>
<dbReference type="EMBL" id="APVG01000003">
    <property type="protein sequence ID" value="ENY73542.1"/>
    <property type="molecule type" value="Genomic_DNA"/>
</dbReference>
<reference evidence="1 2" key="1">
    <citation type="journal article" date="2013" name="Genome Announc.">
        <title>Draft Genome Sequence of the Aeromonas diversa Type Strain.</title>
        <authorList>
            <person name="Farfan M."/>
            <person name="Spataro N."/>
            <person name="Sanglas A."/>
            <person name="Albarral V."/>
            <person name="Loren J.G."/>
            <person name="Bosch E."/>
            <person name="Fuste M.C."/>
        </authorList>
    </citation>
    <scope>NUCLEOTIDE SEQUENCE [LARGE SCALE GENOMIC DNA]</scope>
    <source>
        <strain evidence="1 2">2478-85</strain>
    </source>
</reference>
<keyword evidence="2" id="KW-1185">Reference proteome</keyword>
<dbReference type="OrthoDB" id="4762357at2"/>
<dbReference type="Gene3D" id="3.10.180.10">
    <property type="entry name" value="2,3-Dihydroxybiphenyl 1,2-Dioxygenase, domain 1"/>
    <property type="match status" value="1"/>
</dbReference>
<sequence>MTKAARAGALIYVSDLGKQLHFYRTLLGMDVLHQDAEYAVLDHADAQLVLHVIPSAYADNIALTTPPTLREQCAIKLFFSVPSLARAEIMAADLGGGVLAQQWRGPGFVVRNAFDPEGNVLQLRQWLDDAPL</sequence>
<dbReference type="PATRIC" id="fig|1268237.3.peg.434"/>
<comment type="caution">
    <text evidence="1">The sequence shown here is derived from an EMBL/GenBank/DDBJ whole genome shotgun (WGS) entry which is preliminary data.</text>
</comment>
<dbReference type="SUPFAM" id="SSF54593">
    <property type="entry name" value="Glyoxalase/Bleomycin resistance protein/Dihydroxybiphenyl dioxygenase"/>
    <property type="match status" value="1"/>
</dbReference>
<dbReference type="AlphaFoldDB" id="N9VE60"/>
<proteinExistence type="predicted"/>
<accession>N9VE60</accession>
<dbReference type="RefSeq" id="WP_005346799.1">
    <property type="nucleotide sequence ID" value="NZ_APVG01000003.1"/>
</dbReference>
<protein>
    <submittedName>
        <fullName evidence="1">Uncharacterized protein</fullName>
    </submittedName>
</protein>
<dbReference type="Proteomes" id="UP000023775">
    <property type="component" value="Unassembled WGS sequence"/>
</dbReference>
<gene>
    <name evidence="1" type="ORF">G114_02224</name>
</gene>
<dbReference type="eggNOG" id="COG0346">
    <property type="taxonomic scope" value="Bacteria"/>
</dbReference>
<organism evidence="1 2">
    <name type="scientific">Aeromonas diversa CDC 2478-85</name>
    <dbReference type="NCBI Taxonomy" id="1268237"/>
    <lineage>
        <taxon>Bacteria</taxon>
        <taxon>Pseudomonadati</taxon>
        <taxon>Pseudomonadota</taxon>
        <taxon>Gammaproteobacteria</taxon>
        <taxon>Aeromonadales</taxon>
        <taxon>Aeromonadaceae</taxon>
        <taxon>Aeromonas</taxon>
    </lineage>
</organism>